<comment type="similarity">
    <text evidence="1">Belongs to the FrmR/RcnR family.</text>
</comment>
<organism evidence="3 4">
    <name type="scientific">Cronobacter sakazakii (strain ATCC BAA-894)</name>
    <name type="common">Enterobacter sakazakii</name>
    <dbReference type="NCBI Taxonomy" id="290339"/>
    <lineage>
        <taxon>Bacteria</taxon>
        <taxon>Pseudomonadati</taxon>
        <taxon>Pseudomonadota</taxon>
        <taxon>Gammaproteobacteria</taxon>
        <taxon>Enterobacterales</taxon>
        <taxon>Enterobacteriaceae</taxon>
        <taxon>Cronobacter</taxon>
    </lineage>
</organism>
<dbReference type="CDD" id="cd10153">
    <property type="entry name" value="RcnR-FrmR-like_DUF156"/>
    <property type="match status" value="1"/>
</dbReference>
<dbReference type="KEGG" id="esa:ESA_01708"/>
<evidence type="ECO:0000313" key="4">
    <source>
        <dbReference type="Proteomes" id="UP000000260"/>
    </source>
</evidence>
<proteinExistence type="inferred from homology"/>
<sequence length="111" mass="12701">MQRRKRFYTIPPYSIHEAKTMPHSPEDKKRILTRVRRIRGQAEALERALEAGEPCLHILQQIAAVRGAANGLMGEMVEIHLKDELVSGETTPEQRAQRMAEIGQLLRAYLK</sequence>
<keyword evidence="4" id="KW-1185">Reference proteome</keyword>
<dbReference type="Proteomes" id="UP000000260">
    <property type="component" value="Chromosome"/>
</dbReference>
<dbReference type="InterPro" id="IPR038390">
    <property type="entry name" value="Metal_Tscrpt_repr_sf"/>
</dbReference>
<reference evidence="3 4" key="1">
    <citation type="journal article" date="2010" name="PLoS ONE">
        <title>Genome sequence of Cronobacter sakazakii BAA-894 and comparative genomic hybridization analysis with other Cronobacter species.</title>
        <authorList>
            <person name="Kucerova E."/>
            <person name="Clifton S.W."/>
            <person name="Xia X.Q."/>
            <person name="Long F."/>
            <person name="Porwollik S."/>
            <person name="Fulton L."/>
            <person name="Fronick C."/>
            <person name="Minx P."/>
            <person name="Kyung K."/>
            <person name="Warren W."/>
            <person name="Fulton R."/>
            <person name="Feng D."/>
            <person name="Wollam A."/>
            <person name="Shah N."/>
            <person name="Bhonagiri V."/>
            <person name="Nash W.E."/>
            <person name="Hallsworth-Pepin K."/>
            <person name="Wilson R.K."/>
            <person name="McClelland M."/>
            <person name="Forsythe S.J."/>
        </authorList>
    </citation>
    <scope>NUCLEOTIDE SEQUENCE [LARGE SCALE GENOMIC DNA]</scope>
    <source>
        <strain evidence="3 4">ATCC BAA-894</strain>
    </source>
</reference>
<evidence type="ECO:0000313" key="3">
    <source>
        <dbReference type="EMBL" id="ABU76962.1"/>
    </source>
</evidence>
<evidence type="ECO:0000256" key="2">
    <source>
        <dbReference type="ARBA" id="ARBA00041147"/>
    </source>
</evidence>
<name>A7MLF4_CROS8</name>
<dbReference type="GO" id="GO:0045892">
    <property type="term" value="P:negative regulation of DNA-templated transcription"/>
    <property type="evidence" value="ECO:0007669"/>
    <property type="project" value="UniProtKB-ARBA"/>
</dbReference>
<dbReference type="AlphaFoldDB" id="A7MLF4"/>
<dbReference type="EMBL" id="CP000783">
    <property type="protein sequence ID" value="ABU76962.1"/>
    <property type="molecule type" value="Genomic_DNA"/>
</dbReference>
<gene>
    <name evidence="3" type="ordered locus">ESA_01708</name>
</gene>
<dbReference type="Gene3D" id="1.20.58.1000">
    <property type="entry name" value="Metal-sensitive repressor, helix protomer"/>
    <property type="match status" value="1"/>
</dbReference>
<evidence type="ECO:0000256" key="1">
    <source>
        <dbReference type="ARBA" id="ARBA00005260"/>
    </source>
</evidence>
<dbReference type="HOGENOM" id="CLU_130332_3_0_6"/>
<protein>
    <recommendedName>
        <fullName evidence="2">Transcriptional repressor FrmR</fullName>
    </recommendedName>
</protein>
<dbReference type="PANTHER" id="PTHR33677:SF5">
    <property type="entry name" value="TRANSCRIPTIONAL REPRESSOR FRMR"/>
    <property type="match status" value="1"/>
</dbReference>
<dbReference type="InterPro" id="IPR003735">
    <property type="entry name" value="Metal_Tscrpt_repr"/>
</dbReference>
<dbReference type="PANTHER" id="PTHR33677">
    <property type="entry name" value="TRANSCRIPTIONAL REPRESSOR FRMR-RELATED"/>
    <property type="match status" value="1"/>
</dbReference>
<dbReference type="GO" id="GO:0003677">
    <property type="term" value="F:DNA binding"/>
    <property type="evidence" value="ECO:0007669"/>
    <property type="project" value="InterPro"/>
</dbReference>
<dbReference type="GO" id="GO:0046872">
    <property type="term" value="F:metal ion binding"/>
    <property type="evidence" value="ECO:0007669"/>
    <property type="project" value="InterPro"/>
</dbReference>
<accession>A7MLF4</accession>
<dbReference type="Pfam" id="PF02583">
    <property type="entry name" value="Trns_repr_metal"/>
    <property type="match status" value="1"/>
</dbReference>